<keyword evidence="5" id="KW-1185">Reference proteome</keyword>
<protein>
    <submittedName>
        <fullName evidence="4">HU family DNA-binding protein</fullName>
    </submittedName>
</protein>
<dbReference type="InterPro" id="IPR000119">
    <property type="entry name" value="Hist_DNA-bd"/>
</dbReference>
<comment type="similarity">
    <text evidence="1 3">Belongs to the bacterial histone-like protein family.</text>
</comment>
<keyword evidence="2 4" id="KW-0238">DNA-binding</keyword>
<gene>
    <name evidence="4" type="ORF">IPV69_08090</name>
</gene>
<accession>A0A7M2X0W8</accession>
<dbReference type="Gene3D" id="4.10.520.10">
    <property type="entry name" value="IHF-like DNA-binding proteins"/>
    <property type="match status" value="1"/>
</dbReference>
<dbReference type="SUPFAM" id="SSF47729">
    <property type="entry name" value="IHF-like DNA-binding proteins"/>
    <property type="match status" value="1"/>
</dbReference>
<dbReference type="Pfam" id="PF00216">
    <property type="entry name" value="Bac_DNA_binding"/>
    <property type="match status" value="1"/>
</dbReference>
<name>A0A7M2X0W8_9BACT</name>
<proteinExistence type="inferred from homology"/>
<evidence type="ECO:0000256" key="3">
    <source>
        <dbReference type="RuleBase" id="RU003939"/>
    </source>
</evidence>
<dbReference type="EMBL" id="CP063458">
    <property type="protein sequence ID" value="QOV91304.1"/>
    <property type="molecule type" value="Genomic_DNA"/>
</dbReference>
<sequence>MADAAKATAKGPSKGEILAAAAEHAGISRKQAAAVLESLSEQIKKGVSKKGPGIFTVPGLMKIKVINKPATKARKGINPFTKEEVMFKAKPASRAIKIRPLKTLKDFTK</sequence>
<dbReference type="InterPro" id="IPR010992">
    <property type="entry name" value="IHF-like_DNA-bd_dom_sf"/>
</dbReference>
<evidence type="ECO:0000313" key="5">
    <source>
        <dbReference type="Proteomes" id="UP000593765"/>
    </source>
</evidence>
<dbReference type="SMART" id="SM00411">
    <property type="entry name" value="BHL"/>
    <property type="match status" value="1"/>
</dbReference>
<reference evidence="4 5" key="1">
    <citation type="submission" date="2020-10" db="EMBL/GenBank/DDBJ databases">
        <title>Wide distribution of Phycisphaera-like planctomycetes from WD2101 soil group in peatlands and genome analysis of the first cultivated representative.</title>
        <authorList>
            <person name="Dedysh S.N."/>
            <person name="Beletsky A.V."/>
            <person name="Ivanova A."/>
            <person name="Kulichevskaya I.S."/>
            <person name="Suzina N.E."/>
            <person name="Philippov D.A."/>
            <person name="Rakitin A.L."/>
            <person name="Mardanov A.V."/>
            <person name="Ravin N.V."/>
        </authorList>
    </citation>
    <scope>NUCLEOTIDE SEQUENCE [LARGE SCALE GENOMIC DNA]</scope>
    <source>
        <strain evidence="4 5">M1803</strain>
    </source>
</reference>
<organism evidence="4 5">
    <name type="scientific">Humisphaera borealis</name>
    <dbReference type="NCBI Taxonomy" id="2807512"/>
    <lineage>
        <taxon>Bacteria</taxon>
        <taxon>Pseudomonadati</taxon>
        <taxon>Planctomycetota</taxon>
        <taxon>Phycisphaerae</taxon>
        <taxon>Tepidisphaerales</taxon>
        <taxon>Tepidisphaeraceae</taxon>
        <taxon>Humisphaera</taxon>
    </lineage>
</organism>
<evidence type="ECO:0000256" key="1">
    <source>
        <dbReference type="ARBA" id="ARBA00010529"/>
    </source>
</evidence>
<dbReference type="GO" id="GO:0003677">
    <property type="term" value="F:DNA binding"/>
    <property type="evidence" value="ECO:0007669"/>
    <property type="project" value="UniProtKB-KW"/>
</dbReference>
<dbReference type="AlphaFoldDB" id="A0A7M2X0W8"/>
<evidence type="ECO:0000313" key="4">
    <source>
        <dbReference type="EMBL" id="QOV91304.1"/>
    </source>
</evidence>
<dbReference type="CDD" id="cd13834">
    <property type="entry name" value="HU_like"/>
    <property type="match status" value="1"/>
</dbReference>
<dbReference type="Proteomes" id="UP000593765">
    <property type="component" value="Chromosome"/>
</dbReference>
<dbReference type="RefSeq" id="WP_206294523.1">
    <property type="nucleotide sequence ID" value="NZ_CP063458.1"/>
</dbReference>
<dbReference type="GO" id="GO:0030527">
    <property type="term" value="F:structural constituent of chromatin"/>
    <property type="evidence" value="ECO:0007669"/>
    <property type="project" value="InterPro"/>
</dbReference>
<evidence type="ECO:0000256" key="2">
    <source>
        <dbReference type="ARBA" id="ARBA00023125"/>
    </source>
</evidence>
<dbReference type="KEGG" id="hbs:IPV69_08090"/>